<evidence type="ECO:0000313" key="1">
    <source>
        <dbReference type="EMBL" id="EGO65519.1"/>
    </source>
</evidence>
<reference evidence="1 2" key="1">
    <citation type="journal article" date="2011" name="EMBO J.">
        <title>Structural diversity of bacterial flagellar motors.</title>
        <authorList>
            <person name="Chen S."/>
            <person name="Beeby M."/>
            <person name="Murphy G.E."/>
            <person name="Leadbetter J.R."/>
            <person name="Hendrixson D.R."/>
            <person name="Briegel A."/>
            <person name="Li Z."/>
            <person name="Shi J."/>
            <person name="Tocheva E.I."/>
            <person name="Muller A."/>
            <person name="Dobro M.J."/>
            <person name="Jensen G.J."/>
        </authorList>
    </citation>
    <scope>NUCLEOTIDE SEQUENCE [LARGE SCALE GENOMIC DNA]</scope>
    <source>
        <strain evidence="1 2">DSM 6540</strain>
    </source>
</reference>
<dbReference type="AlphaFoldDB" id="F7NEV8"/>
<gene>
    <name evidence="1" type="ORF">ALO_02876</name>
</gene>
<proteinExistence type="predicted"/>
<dbReference type="STRING" id="1009370.ALO_02876"/>
<name>F7NEV8_9FIRM</name>
<keyword evidence="2" id="KW-1185">Reference proteome</keyword>
<accession>F7NEV8</accession>
<protein>
    <submittedName>
        <fullName evidence="1">Uncharacterized protein</fullName>
    </submittedName>
</protein>
<sequence length="33" mass="3708">MDGENLRNALCVGFVRDTGEILEEMLQDKLGLK</sequence>
<dbReference type="Proteomes" id="UP000003240">
    <property type="component" value="Unassembled WGS sequence"/>
</dbReference>
<dbReference type="EMBL" id="AFGF01000017">
    <property type="protein sequence ID" value="EGO65519.1"/>
    <property type="molecule type" value="Genomic_DNA"/>
</dbReference>
<evidence type="ECO:0000313" key="2">
    <source>
        <dbReference type="Proteomes" id="UP000003240"/>
    </source>
</evidence>
<comment type="caution">
    <text evidence="1">The sequence shown here is derived from an EMBL/GenBank/DDBJ whole genome shotgun (WGS) entry which is preliminary data.</text>
</comment>
<organism evidence="1 2">
    <name type="scientific">Acetonema longum DSM 6540</name>
    <dbReference type="NCBI Taxonomy" id="1009370"/>
    <lineage>
        <taxon>Bacteria</taxon>
        <taxon>Bacillati</taxon>
        <taxon>Bacillota</taxon>
        <taxon>Negativicutes</taxon>
        <taxon>Acetonemataceae</taxon>
        <taxon>Acetonema</taxon>
    </lineage>
</organism>